<organism evidence="2 3">
    <name type="scientific">Paenibacillus odorifer</name>
    <dbReference type="NCBI Taxonomy" id="189426"/>
    <lineage>
        <taxon>Bacteria</taxon>
        <taxon>Bacillati</taxon>
        <taxon>Bacillota</taxon>
        <taxon>Bacilli</taxon>
        <taxon>Bacillales</taxon>
        <taxon>Paenibacillaceae</taxon>
        <taxon>Paenibacillus</taxon>
    </lineage>
</organism>
<dbReference type="EMBL" id="MKQP01000014">
    <property type="protein sequence ID" value="OMD33210.1"/>
    <property type="molecule type" value="Genomic_DNA"/>
</dbReference>
<feature type="domain" description="Putative endonuclease Z1" evidence="1">
    <location>
        <begin position="295"/>
        <end position="513"/>
    </location>
</feature>
<reference evidence="2 3" key="1">
    <citation type="submission" date="2016-10" db="EMBL/GenBank/DDBJ databases">
        <title>Paenibacillus species isolates.</title>
        <authorList>
            <person name="Beno S.M."/>
        </authorList>
    </citation>
    <scope>NUCLEOTIDE SEQUENCE [LARGE SCALE GENOMIC DNA]</scope>
    <source>
        <strain evidence="2 3">FSL H7-0604</strain>
    </source>
</reference>
<dbReference type="InterPro" id="IPR018310">
    <property type="entry name" value="Put_endonuclease_Z1-dom"/>
</dbReference>
<sequence length="720" mass="82774">MHTLNNSGTFYTYSKAKNEFDQQMQSCIEETVYNLSRNHTSIDHPGMLLGKIQSGKTRTFLGVMTLAFDNKYDIVVILTKGTKALAQQTLERLKVEFKGMMDQDLIQIFDIMVFPNNLTKYELDQKLVFVVKKEIKNMARLHEAFFETYPELADKRILIIDDEADFASIGFEKRKEEEQLKIKKIAGKVDKFRQKAASSSFLQVTATPYSLYLQPEDIEIEEMVFRPIKPAFTVLVPIHDKYIGGDYYFQESVNEDSIAYHLFDEVDINELQVLKKQDRRVFKIEDCLVSPKVQSLRNAIVNFLVGGCIRRIQDHILGNIPKKFSFIIHTEQNKAAHEWQKSIIFAIKDYLSEECKRDTSLFKQLIKKAYSNLKKSITLIDSLLPDLDVVLEEVREVLNRDFIMITKVNSEKDVNELLDESGQLKLRTPLNIFIGGQILDRGITIGNLIGFYYGRRPKTFQQDTVLQHSRMYGARPLEDLSVTRFYTTTDIYSVMKRMHEFDSALREAFEKGTNDNGVIFIQRDISNQIIPRSPNKILLANTTTLKPGTRLLPVGFDLRPKTYTQKSVAAIDKIIDQYCMDKGNTPAPFLMDLSDVTKIAWKISEAFEEGYSWDPNTFAASLDYLTSLTKDNSRKGKMWVIVRRNRDIARVKTDGRLENSPDSYQEKGLAKNIATDIPALILLRQNGTVTGWNGHPFYWPVLVAPKNMQTVVFANNLYTD</sequence>
<evidence type="ECO:0000313" key="3">
    <source>
        <dbReference type="Proteomes" id="UP000187465"/>
    </source>
</evidence>
<dbReference type="Pfam" id="PF10593">
    <property type="entry name" value="Z1"/>
    <property type="match status" value="1"/>
</dbReference>
<dbReference type="AlphaFoldDB" id="A0A1R0XDQ9"/>
<evidence type="ECO:0000259" key="1">
    <source>
        <dbReference type="Pfam" id="PF10593"/>
    </source>
</evidence>
<dbReference type="Gene3D" id="3.40.50.300">
    <property type="entry name" value="P-loop containing nucleotide triphosphate hydrolases"/>
    <property type="match status" value="1"/>
</dbReference>
<protein>
    <recommendedName>
        <fullName evidence="1">Putative endonuclease Z1 domain-containing protein</fullName>
    </recommendedName>
</protein>
<dbReference type="Proteomes" id="UP000187465">
    <property type="component" value="Unassembled WGS sequence"/>
</dbReference>
<proteinExistence type="predicted"/>
<dbReference type="InterPro" id="IPR027417">
    <property type="entry name" value="P-loop_NTPase"/>
</dbReference>
<evidence type="ECO:0000313" key="2">
    <source>
        <dbReference type="EMBL" id="OMD33210.1"/>
    </source>
</evidence>
<accession>A0A1R0XDQ9</accession>
<comment type="caution">
    <text evidence="2">The sequence shown here is derived from an EMBL/GenBank/DDBJ whole genome shotgun (WGS) entry which is preliminary data.</text>
</comment>
<gene>
    <name evidence="2" type="ORF">BJP51_12675</name>
</gene>
<name>A0A1R0XDQ9_9BACL</name>